<dbReference type="Pfam" id="PF03060">
    <property type="entry name" value="NMO"/>
    <property type="match status" value="1"/>
</dbReference>
<evidence type="ECO:0000256" key="2">
    <source>
        <dbReference type="ARBA" id="ARBA00022643"/>
    </source>
</evidence>
<protein>
    <submittedName>
        <fullName evidence="4">2-nitropropane dioxygenase</fullName>
    </submittedName>
</protein>
<keyword evidence="1" id="KW-0285">Flavoprotein</keyword>
<evidence type="ECO:0000313" key="5">
    <source>
        <dbReference type="Proteomes" id="UP000177950"/>
    </source>
</evidence>
<keyword evidence="2" id="KW-0288">FMN</keyword>
<dbReference type="Gene3D" id="3.20.20.70">
    <property type="entry name" value="Aldolase class I"/>
    <property type="match status" value="1"/>
</dbReference>
<name>A0A1F6UNZ3_9PROT</name>
<accession>A0A1F6UNZ3</accession>
<reference evidence="4 5" key="1">
    <citation type="journal article" date="2016" name="Nat. Commun.">
        <title>Thousands of microbial genomes shed light on interconnected biogeochemical processes in an aquifer system.</title>
        <authorList>
            <person name="Anantharaman K."/>
            <person name="Brown C.T."/>
            <person name="Hug L.A."/>
            <person name="Sharon I."/>
            <person name="Castelle C.J."/>
            <person name="Probst A.J."/>
            <person name="Thomas B.C."/>
            <person name="Singh A."/>
            <person name="Wilkins M.J."/>
            <person name="Karaoz U."/>
            <person name="Brodie E.L."/>
            <person name="Williams K.H."/>
            <person name="Hubbard S.S."/>
            <person name="Banfield J.F."/>
        </authorList>
    </citation>
    <scope>NUCLEOTIDE SEQUENCE [LARGE SCALE GENOMIC DNA]</scope>
</reference>
<dbReference type="InterPro" id="IPR013785">
    <property type="entry name" value="Aldolase_TIM"/>
</dbReference>
<evidence type="ECO:0000256" key="1">
    <source>
        <dbReference type="ARBA" id="ARBA00022630"/>
    </source>
</evidence>
<proteinExistence type="predicted"/>
<organism evidence="4 5">
    <name type="scientific">Candidatus Muproteobacteria bacterium RBG_19FT_COMBO_61_10</name>
    <dbReference type="NCBI Taxonomy" id="1817761"/>
    <lineage>
        <taxon>Bacteria</taxon>
        <taxon>Pseudomonadati</taxon>
        <taxon>Pseudomonadota</taxon>
        <taxon>Candidatus Muproteobacteria</taxon>
    </lineage>
</organism>
<dbReference type="PANTHER" id="PTHR32332">
    <property type="entry name" value="2-NITROPROPANE DIOXYGENASE"/>
    <property type="match status" value="1"/>
</dbReference>
<dbReference type="AlphaFoldDB" id="A0A1F6UNZ3"/>
<feature type="non-terminal residue" evidence="4">
    <location>
        <position position="319"/>
    </location>
</feature>
<dbReference type="GO" id="GO:0051213">
    <property type="term" value="F:dioxygenase activity"/>
    <property type="evidence" value="ECO:0007669"/>
    <property type="project" value="UniProtKB-KW"/>
</dbReference>
<keyword evidence="4" id="KW-0223">Dioxygenase</keyword>
<dbReference type="SUPFAM" id="SSF51412">
    <property type="entry name" value="Inosine monophosphate dehydrogenase (IMPDH)"/>
    <property type="match status" value="1"/>
</dbReference>
<keyword evidence="3" id="KW-0560">Oxidoreductase</keyword>
<dbReference type="PANTHER" id="PTHR32332:SF20">
    <property type="entry name" value="2-NITROPROPANE DIOXYGENASE-LIKE PROTEIN"/>
    <property type="match status" value="1"/>
</dbReference>
<evidence type="ECO:0000256" key="3">
    <source>
        <dbReference type="ARBA" id="ARBA00023002"/>
    </source>
</evidence>
<sequence>MSDDPHGLLHTAFTRQAGIALPILCGAMYPCSNPELVAAVSAAGGMGIIQPISMTYVYGHDFRAGLRMLRGLTSKPLGMNVLIEKSAKSYQDKMARWLDIALEEGVRFIVTSLGKPDWVVQRVHAAGGLVYHDVTERKWADKGMESGVDGLIAVNNRAGGHAGTKSAQQLHAELADYGLPLICAGGIGSAADFVAALRLGYAGVQMGTRFIATQECRASEVYKRAIVSAREQDIVLSERITGVPVSVINTPSVQRMGLRAGPVARWMLRGRRTKHLMRTLYALRSLWQLRRASLDESGEKDYWQAGKSVAAIDSIEPAG</sequence>
<dbReference type="GO" id="GO:0018580">
    <property type="term" value="F:nitronate monooxygenase activity"/>
    <property type="evidence" value="ECO:0007669"/>
    <property type="project" value="InterPro"/>
</dbReference>
<dbReference type="CDD" id="cd04730">
    <property type="entry name" value="NPD_like"/>
    <property type="match status" value="1"/>
</dbReference>
<gene>
    <name evidence="4" type="ORF">A2V58_08950</name>
</gene>
<dbReference type="InterPro" id="IPR004136">
    <property type="entry name" value="NMO"/>
</dbReference>
<dbReference type="Proteomes" id="UP000177950">
    <property type="component" value="Unassembled WGS sequence"/>
</dbReference>
<comment type="caution">
    <text evidence="4">The sequence shown here is derived from an EMBL/GenBank/DDBJ whole genome shotgun (WGS) entry which is preliminary data.</text>
</comment>
<dbReference type="EMBL" id="MFSV01000013">
    <property type="protein sequence ID" value="OGI59093.1"/>
    <property type="molecule type" value="Genomic_DNA"/>
</dbReference>
<evidence type="ECO:0000313" key="4">
    <source>
        <dbReference type="EMBL" id="OGI59093.1"/>
    </source>
</evidence>